<feature type="region of interest" description="Disordered" evidence="1">
    <location>
        <begin position="1"/>
        <end position="31"/>
    </location>
</feature>
<name>A0A0A9AEF0_ARUDO</name>
<sequence>MLSARKAPSMEGRGGTRGPDTWRTARTPRVPEGVCVAAPEGAP</sequence>
<accession>A0A0A9AEF0</accession>
<evidence type="ECO:0000256" key="1">
    <source>
        <dbReference type="SAM" id="MobiDB-lite"/>
    </source>
</evidence>
<dbReference type="EMBL" id="GBRH01250555">
    <property type="protein sequence ID" value="JAD47340.1"/>
    <property type="molecule type" value="Transcribed_RNA"/>
</dbReference>
<protein>
    <submittedName>
        <fullName evidence="2">Uncharacterized protein</fullName>
    </submittedName>
</protein>
<reference evidence="2" key="2">
    <citation type="journal article" date="2015" name="Data Brief">
        <title>Shoot transcriptome of the giant reed, Arundo donax.</title>
        <authorList>
            <person name="Barrero R.A."/>
            <person name="Guerrero F.D."/>
            <person name="Moolhuijzen P."/>
            <person name="Goolsby J.A."/>
            <person name="Tidwell J."/>
            <person name="Bellgard S.E."/>
            <person name="Bellgard M.I."/>
        </authorList>
    </citation>
    <scope>NUCLEOTIDE SEQUENCE</scope>
    <source>
        <tissue evidence="2">Shoot tissue taken approximately 20 cm above the soil surface</tissue>
    </source>
</reference>
<organism evidence="2">
    <name type="scientific">Arundo donax</name>
    <name type="common">Giant reed</name>
    <name type="synonym">Donax arundinaceus</name>
    <dbReference type="NCBI Taxonomy" id="35708"/>
    <lineage>
        <taxon>Eukaryota</taxon>
        <taxon>Viridiplantae</taxon>
        <taxon>Streptophyta</taxon>
        <taxon>Embryophyta</taxon>
        <taxon>Tracheophyta</taxon>
        <taxon>Spermatophyta</taxon>
        <taxon>Magnoliopsida</taxon>
        <taxon>Liliopsida</taxon>
        <taxon>Poales</taxon>
        <taxon>Poaceae</taxon>
        <taxon>PACMAD clade</taxon>
        <taxon>Arundinoideae</taxon>
        <taxon>Arundineae</taxon>
        <taxon>Arundo</taxon>
    </lineage>
</organism>
<evidence type="ECO:0000313" key="2">
    <source>
        <dbReference type="EMBL" id="JAD47340.1"/>
    </source>
</evidence>
<dbReference type="AlphaFoldDB" id="A0A0A9AEF0"/>
<reference evidence="2" key="1">
    <citation type="submission" date="2014-09" db="EMBL/GenBank/DDBJ databases">
        <authorList>
            <person name="Magalhaes I.L.F."/>
            <person name="Oliveira U."/>
            <person name="Santos F.R."/>
            <person name="Vidigal T.H.D.A."/>
            <person name="Brescovit A.D."/>
            <person name="Santos A.J."/>
        </authorList>
    </citation>
    <scope>NUCLEOTIDE SEQUENCE</scope>
    <source>
        <tissue evidence="2">Shoot tissue taken approximately 20 cm above the soil surface</tissue>
    </source>
</reference>
<proteinExistence type="predicted"/>